<keyword evidence="1" id="KW-0645">Protease</keyword>
<keyword evidence="2" id="KW-0479">Metal-binding</keyword>
<dbReference type="AlphaFoldDB" id="A0A9W4TL30"/>
<dbReference type="CDD" id="cd08071">
    <property type="entry name" value="MPN_DUF2466"/>
    <property type="match status" value="1"/>
</dbReference>
<dbReference type="PROSITE" id="PS50249">
    <property type="entry name" value="MPN"/>
    <property type="match status" value="1"/>
</dbReference>
<dbReference type="PROSITE" id="PS01302">
    <property type="entry name" value="UPF0758"/>
    <property type="match status" value="1"/>
</dbReference>
<dbReference type="EMBL" id="CADCST010000109">
    <property type="protein sequence ID" value="CAA9201092.1"/>
    <property type="molecule type" value="Genomic_DNA"/>
</dbReference>
<protein>
    <submittedName>
        <fullName evidence="8">DNA repair protein RadC</fullName>
    </submittedName>
</protein>
<dbReference type="Pfam" id="PF04002">
    <property type="entry name" value="RadC"/>
    <property type="match status" value="1"/>
</dbReference>
<accession>A0A9W4TL30</accession>
<evidence type="ECO:0000256" key="4">
    <source>
        <dbReference type="ARBA" id="ARBA00022833"/>
    </source>
</evidence>
<evidence type="ECO:0000313" key="9">
    <source>
        <dbReference type="Proteomes" id="UP000474567"/>
    </source>
</evidence>
<keyword evidence="3" id="KW-0378">Hydrolase</keyword>
<proteinExistence type="predicted"/>
<dbReference type="PANTHER" id="PTHR30471:SF3">
    <property type="entry name" value="UPF0758 PROTEIN YEES-RELATED"/>
    <property type="match status" value="1"/>
</dbReference>
<keyword evidence="9" id="KW-1185">Reference proteome</keyword>
<sequence length="156" mass="17310">MQKVKEKQNWQIASEIELIYKTKVKASQRPHIGSSCSVYKLALKIWDPGKIEFLEQFKVFLLDRSNKVLGIFEISSGGTTGACVDLRLLFVAALKTNATGIIIIHNHPSGKILPSLADKLITKKIKEAGTILDIVLVDHLIITSESYFSFADNAIL</sequence>
<gene>
    <name evidence="7" type="ORF">FLACOL7796_03594</name>
    <name evidence="8" type="ORF">TRV642_3127</name>
</gene>
<name>A0A9W4TL30_9FLAO</name>
<dbReference type="GO" id="GO:0046872">
    <property type="term" value="F:metal ion binding"/>
    <property type="evidence" value="ECO:0007669"/>
    <property type="project" value="UniProtKB-KW"/>
</dbReference>
<evidence type="ECO:0000256" key="5">
    <source>
        <dbReference type="ARBA" id="ARBA00023049"/>
    </source>
</evidence>
<organism evidence="8 10">
    <name type="scientific">Flavobacterium collinsii</name>
    <dbReference type="NCBI Taxonomy" id="1114861"/>
    <lineage>
        <taxon>Bacteria</taxon>
        <taxon>Pseudomonadati</taxon>
        <taxon>Bacteroidota</taxon>
        <taxon>Flavobacteriia</taxon>
        <taxon>Flavobacteriales</taxon>
        <taxon>Flavobacteriaceae</taxon>
        <taxon>Flavobacterium</taxon>
    </lineage>
</organism>
<dbReference type="InterPro" id="IPR020891">
    <property type="entry name" value="UPF0758_CS"/>
</dbReference>
<dbReference type="GO" id="GO:0006508">
    <property type="term" value="P:proteolysis"/>
    <property type="evidence" value="ECO:0007669"/>
    <property type="project" value="UniProtKB-KW"/>
</dbReference>
<evidence type="ECO:0000256" key="1">
    <source>
        <dbReference type="ARBA" id="ARBA00022670"/>
    </source>
</evidence>
<evidence type="ECO:0000313" key="10">
    <source>
        <dbReference type="Proteomes" id="UP001152749"/>
    </source>
</evidence>
<dbReference type="GO" id="GO:0008237">
    <property type="term" value="F:metallopeptidase activity"/>
    <property type="evidence" value="ECO:0007669"/>
    <property type="project" value="UniProtKB-KW"/>
</dbReference>
<evidence type="ECO:0000256" key="3">
    <source>
        <dbReference type="ARBA" id="ARBA00022801"/>
    </source>
</evidence>
<dbReference type="InterPro" id="IPR037518">
    <property type="entry name" value="MPN"/>
</dbReference>
<dbReference type="Gene3D" id="3.40.140.10">
    <property type="entry name" value="Cytidine Deaminase, domain 2"/>
    <property type="match status" value="1"/>
</dbReference>
<keyword evidence="5" id="KW-0482">Metalloprotease</keyword>
<dbReference type="RefSeq" id="WP_173967453.1">
    <property type="nucleotide sequence ID" value="NZ_CADCST010000109.1"/>
</dbReference>
<evidence type="ECO:0000256" key="2">
    <source>
        <dbReference type="ARBA" id="ARBA00022723"/>
    </source>
</evidence>
<dbReference type="InterPro" id="IPR025657">
    <property type="entry name" value="RadC_JAB"/>
</dbReference>
<dbReference type="PANTHER" id="PTHR30471">
    <property type="entry name" value="DNA REPAIR PROTEIN RADC"/>
    <property type="match status" value="1"/>
</dbReference>
<reference evidence="8" key="2">
    <citation type="submission" date="2022-09" db="EMBL/GenBank/DDBJ databases">
        <authorList>
            <person name="Duchaud E."/>
        </authorList>
    </citation>
    <scope>NUCLEOTIDE SEQUENCE</scope>
    <source>
        <strain evidence="8">TRV642</strain>
    </source>
</reference>
<evidence type="ECO:0000259" key="6">
    <source>
        <dbReference type="PROSITE" id="PS50249"/>
    </source>
</evidence>
<feature type="domain" description="MPN" evidence="6">
    <location>
        <begin position="32"/>
        <end position="156"/>
    </location>
</feature>
<dbReference type="Proteomes" id="UP001152749">
    <property type="component" value="Chromosome"/>
</dbReference>
<dbReference type="EMBL" id="OX336425">
    <property type="protein sequence ID" value="CAI2767945.1"/>
    <property type="molecule type" value="Genomic_DNA"/>
</dbReference>
<evidence type="ECO:0000313" key="8">
    <source>
        <dbReference type="EMBL" id="CAI2767945.1"/>
    </source>
</evidence>
<dbReference type="InterPro" id="IPR001405">
    <property type="entry name" value="UPF0758"/>
</dbReference>
<evidence type="ECO:0000313" key="7">
    <source>
        <dbReference type="EMBL" id="CAA9201092.1"/>
    </source>
</evidence>
<dbReference type="Proteomes" id="UP000474567">
    <property type="component" value="Unassembled WGS sequence"/>
</dbReference>
<reference evidence="7 9" key="1">
    <citation type="submission" date="2020-02" db="EMBL/GenBank/DDBJ databases">
        <authorList>
            <person name="Criscuolo A."/>
        </authorList>
    </citation>
    <scope>NUCLEOTIDE SEQUENCE [LARGE SCALE GENOMIC DNA]</scope>
    <source>
        <strain evidence="7">CECT7796</strain>
    </source>
</reference>
<keyword evidence="4" id="KW-0862">Zinc</keyword>
<dbReference type="KEGG" id="fcs:TRV642_3127"/>